<dbReference type="PANTHER" id="PTHR43798">
    <property type="entry name" value="MONOACYLGLYCEROL LIPASE"/>
    <property type="match status" value="1"/>
</dbReference>
<comment type="caution">
    <text evidence="2">The sequence shown here is derived from an EMBL/GenBank/DDBJ whole genome shotgun (WGS) entry which is preliminary data.</text>
</comment>
<reference evidence="3" key="1">
    <citation type="journal article" date="2019" name="Int. J. Syst. Evol. Microbiol.">
        <title>The Global Catalogue of Microorganisms (GCM) 10K type strain sequencing project: providing services to taxonomists for standard genome sequencing and annotation.</title>
        <authorList>
            <consortium name="The Broad Institute Genomics Platform"/>
            <consortium name="The Broad Institute Genome Sequencing Center for Infectious Disease"/>
            <person name="Wu L."/>
            <person name="Ma J."/>
        </authorList>
    </citation>
    <scope>NUCLEOTIDE SEQUENCE [LARGE SCALE GENOMIC DNA]</scope>
    <source>
        <strain evidence="3">NBRC 113072</strain>
    </source>
</reference>
<evidence type="ECO:0000259" key="1">
    <source>
        <dbReference type="Pfam" id="PF12697"/>
    </source>
</evidence>
<dbReference type="SUPFAM" id="SSF53474">
    <property type="entry name" value="alpha/beta-Hydrolases"/>
    <property type="match status" value="1"/>
</dbReference>
<organism evidence="2 3">
    <name type="scientific">Mobilicoccus caccae</name>
    <dbReference type="NCBI Taxonomy" id="1859295"/>
    <lineage>
        <taxon>Bacteria</taxon>
        <taxon>Bacillati</taxon>
        <taxon>Actinomycetota</taxon>
        <taxon>Actinomycetes</taxon>
        <taxon>Micrococcales</taxon>
        <taxon>Dermatophilaceae</taxon>
        <taxon>Mobilicoccus</taxon>
    </lineage>
</organism>
<dbReference type="Proteomes" id="UP001157126">
    <property type="component" value="Unassembled WGS sequence"/>
</dbReference>
<dbReference type="InterPro" id="IPR050266">
    <property type="entry name" value="AB_hydrolase_sf"/>
</dbReference>
<gene>
    <name evidence="2" type="ORF">GCM10025883_03370</name>
</gene>
<sequence length="304" mass="32804">MVDDGDVAVVEHVKDAGSARAAIPVLLVHSTGMCAANWDLLAAELGDSVVAYAVDLPGHGRSSAEMRTAEDGWRHLPTVVRELGLDRPLLVTHENSAFVSTVAALESPDSFRGLVSFGGAVLDSTEAAVEAIAFVNSAGFAEVMTERFRFGETGSTPAQASALVHQLNERAQADWVSVEFGDRLLPEITRSLTFAPDGSWLHRPTIETIQAMYTLAEDHPYLPGPHFYDSLRIPVWTVVLSGGFEQPSAEAVALVDDHPLMRLVRMNAGPWPQYETPEVLARLIETLALDPEADTPASVQAITR</sequence>
<protein>
    <recommendedName>
        <fullName evidence="1">AB hydrolase-1 domain-containing protein</fullName>
    </recommendedName>
</protein>
<feature type="domain" description="AB hydrolase-1" evidence="1">
    <location>
        <begin position="25"/>
        <end position="282"/>
    </location>
</feature>
<dbReference type="Pfam" id="PF12697">
    <property type="entry name" value="Abhydrolase_6"/>
    <property type="match status" value="1"/>
</dbReference>
<dbReference type="Gene3D" id="3.40.50.1820">
    <property type="entry name" value="alpha/beta hydrolase"/>
    <property type="match status" value="1"/>
</dbReference>
<dbReference type="InterPro" id="IPR029058">
    <property type="entry name" value="AB_hydrolase_fold"/>
</dbReference>
<dbReference type="PANTHER" id="PTHR43798:SF33">
    <property type="entry name" value="HYDROLASE, PUTATIVE (AFU_ORTHOLOGUE AFUA_2G14860)-RELATED"/>
    <property type="match status" value="1"/>
</dbReference>
<dbReference type="EMBL" id="BSUO01000001">
    <property type="protein sequence ID" value="GMA38292.1"/>
    <property type="molecule type" value="Genomic_DNA"/>
</dbReference>
<keyword evidence="3" id="KW-1185">Reference proteome</keyword>
<evidence type="ECO:0000313" key="3">
    <source>
        <dbReference type="Proteomes" id="UP001157126"/>
    </source>
</evidence>
<dbReference type="InterPro" id="IPR000073">
    <property type="entry name" value="AB_hydrolase_1"/>
</dbReference>
<name>A0ABQ6IK36_9MICO</name>
<evidence type="ECO:0000313" key="2">
    <source>
        <dbReference type="EMBL" id="GMA38292.1"/>
    </source>
</evidence>
<accession>A0ABQ6IK36</accession>
<proteinExistence type="predicted"/>